<dbReference type="Gene3D" id="3.30.200.20">
    <property type="entry name" value="Phosphorylase Kinase, domain 1"/>
    <property type="match status" value="1"/>
</dbReference>
<dbReference type="GO" id="GO:0016020">
    <property type="term" value="C:membrane"/>
    <property type="evidence" value="ECO:0007669"/>
    <property type="project" value="UniProtKB-SubCell"/>
</dbReference>
<proteinExistence type="predicted"/>
<comment type="catalytic activity">
    <reaction evidence="5">
        <text>L-threonyl-[protein] + ATP = O-phospho-L-threonyl-[protein] + ADP + H(+)</text>
        <dbReference type="Rhea" id="RHEA:46608"/>
        <dbReference type="Rhea" id="RHEA-COMP:11060"/>
        <dbReference type="Rhea" id="RHEA-COMP:11605"/>
        <dbReference type="ChEBI" id="CHEBI:15378"/>
        <dbReference type="ChEBI" id="CHEBI:30013"/>
        <dbReference type="ChEBI" id="CHEBI:30616"/>
        <dbReference type="ChEBI" id="CHEBI:61977"/>
        <dbReference type="ChEBI" id="CHEBI:456216"/>
        <dbReference type="EC" id="2.7.11.1"/>
    </reaction>
</comment>
<feature type="domain" description="Wall-associated receptor kinase galacturonan-binding" evidence="10">
    <location>
        <begin position="296"/>
        <end position="360"/>
    </location>
</feature>
<feature type="chain" id="PRO_5032398683" description="non-specific serine/threonine protein kinase" evidence="9">
    <location>
        <begin position="28"/>
        <end position="616"/>
    </location>
</feature>
<evidence type="ECO:0000256" key="3">
    <source>
        <dbReference type="ARBA" id="ARBA00022729"/>
    </source>
</evidence>
<keyword evidence="8" id="KW-0812">Transmembrane</keyword>
<evidence type="ECO:0000256" key="5">
    <source>
        <dbReference type="ARBA" id="ARBA00047899"/>
    </source>
</evidence>
<dbReference type="OrthoDB" id="848622at2759"/>
<dbReference type="Proteomes" id="UP000657918">
    <property type="component" value="Unassembled WGS sequence"/>
</dbReference>
<dbReference type="InterPro" id="IPR025287">
    <property type="entry name" value="WAK_GUB"/>
</dbReference>
<organism evidence="12 13">
    <name type="scientific">Salix dunnii</name>
    <dbReference type="NCBI Taxonomy" id="1413687"/>
    <lineage>
        <taxon>Eukaryota</taxon>
        <taxon>Viridiplantae</taxon>
        <taxon>Streptophyta</taxon>
        <taxon>Embryophyta</taxon>
        <taxon>Tracheophyta</taxon>
        <taxon>Spermatophyta</taxon>
        <taxon>Magnoliopsida</taxon>
        <taxon>eudicotyledons</taxon>
        <taxon>Gunneridae</taxon>
        <taxon>Pentapetalae</taxon>
        <taxon>rosids</taxon>
        <taxon>fabids</taxon>
        <taxon>Malpighiales</taxon>
        <taxon>Salicaceae</taxon>
        <taxon>Saliceae</taxon>
        <taxon>Salix</taxon>
    </lineage>
</organism>
<dbReference type="Pfam" id="PF14380">
    <property type="entry name" value="WAK_assoc"/>
    <property type="match status" value="2"/>
</dbReference>
<evidence type="ECO:0000256" key="8">
    <source>
        <dbReference type="SAM" id="Phobius"/>
    </source>
</evidence>
<comment type="subcellular location">
    <subcellularLocation>
        <location evidence="1">Membrane</location>
        <topology evidence="1">Single-pass membrane protein</topology>
    </subcellularLocation>
</comment>
<evidence type="ECO:0000256" key="9">
    <source>
        <dbReference type="SAM" id="SignalP"/>
    </source>
</evidence>
<sequence>MNSPVFSFLSDFVFLLLLFIQIPSSLSKDDLYTACSKKFECGNISAVFPFWGAGRSPACGIHELELKCNENNITTMNINQVSYRVLEINQSSQTLRIAREDYSVGLCPPQFMNSTFNPKIFEPVEGYKFFTINYGCEDATTTKTGPKTFTCKINDVNNRSDDIEEGEFGPGECNGSVTVPVSVKDAPPVWDMAAWERIMAAFEEQLTKRFEVGWKVDWECRECSNSSGVCGFDNHGTIPETTKPILLTHNSISFALLPLAGMNSSVFSFLSDFVFLLLLFIQIPSSLSDDNLYTACSKEFVCGGISAGFPFWGNGRPSECGIPELELKCHENNSATMNISQVAYRVLEINREFKILRIAREDYSDGLCKPHFMNSTFNLKIFELIEDYRYFTLIYGCEDAPITITGPRPFKCKINEVDDQRVYIQKENGPGECNGSVTVPVYVTYSPPVGNMPDLEEQLKEGFKVRWKDDMECWECKRRWGVCGFDNVANQATCYYQGLSTASAVVIGLFFGCWVLFIVQRRKRKSAAQVKSKGLPVATPPSSKGPATSTNLSQTTSFLTSSKSSLEKGSVLKDGRVVAVKRLFENNMRRAEQFMNEIEILAHLRHKNLQQASARY</sequence>
<evidence type="ECO:0000256" key="7">
    <source>
        <dbReference type="SAM" id="MobiDB-lite"/>
    </source>
</evidence>
<evidence type="ECO:0000313" key="13">
    <source>
        <dbReference type="Proteomes" id="UP000657918"/>
    </source>
</evidence>
<protein>
    <recommendedName>
        <fullName evidence="2">non-specific serine/threonine protein kinase</fullName>
        <ecNumber evidence="2">2.7.11.1</ecNumber>
    </recommendedName>
</protein>
<dbReference type="GO" id="GO:0030247">
    <property type="term" value="F:polysaccharide binding"/>
    <property type="evidence" value="ECO:0007669"/>
    <property type="project" value="InterPro"/>
</dbReference>
<name>A0A835MNN5_9ROSI</name>
<evidence type="ECO:0000259" key="10">
    <source>
        <dbReference type="Pfam" id="PF13947"/>
    </source>
</evidence>
<dbReference type="PANTHER" id="PTHR33138:SF11">
    <property type="entry name" value="KINASE-LIKE PROTEIN"/>
    <property type="match status" value="1"/>
</dbReference>
<gene>
    <name evidence="12" type="ORF">SADUNF_Sadunf17G0110200</name>
</gene>
<keyword evidence="8" id="KW-0472">Membrane</keyword>
<dbReference type="SUPFAM" id="SSF56112">
    <property type="entry name" value="Protein kinase-like (PK-like)"/>
    <property type="match status" value="1"/>
</dbReference>
<evidence type="ECO:0000256" key="6">
    <source>
        <dbReference type="ARBA" id="ARBA00048679"/>
    </source>
</evidence>
<evidence type="ECO:0000256" key="4">
    <source>
        <dbReference type="ARBA" id="ARBA00023180"/>
    </source>
</evidence>
<feature type="domain" description="Wall-associated receptor kinase C-terminal" evidence="11">
    <location>
        <begin position="425"/>
        <end position="497"/>
    </location>
</feature>
<evidence type="ECO:0000259" key="11">
    <source>
        <dbReference type="Pfam" id="PF14380"/>
    </source>
</evidence>
<feature type="region of interest" description="Disordered" evidence="7">
    <location>
        <begin position="530"/>
        <end position="554"/>
    </location>
</feature>
<dbReference type="EMBL" id="JADGMS010000017">
    <property type="protein sequence ID" value="KAF9663998.1"/>
    <property type="molecule type" value="Genomic_DNA"/>
</dbReference>
<dbReference type="InterPro" id="IPR032872">
    <property type="entry name" value="WAK_assoc_C"/>
</dbReference>
<dbReference type="AlphaFoldDB" id="A0A835MNN5"/>
<dbReference type="Pfam" id="PF13947">
    <property type="entry name" value="GUB_WAK_bind"/>
    <property type="match status" value="2"/>
</dbReference>
<accession>A0A835MNN5</accession>
<feature type="domain" description="Wall-associated receptor kinase C-terminal" evidence="11">
    <location>
        <begin position="168"/>
        <end position="235"/>
    </location>
</feature>
<keyword evidence="4" id="KW-0325">Glycoprotein</keyword>
<keyword evidence="8" id="KW-1133">Transmembrane helix</keyword>
<evidence type="ECO:0000256" key="1">
    <source>
        <dbReference type="ARBA" id="ARBA00004167"/>
    </source>
</evidence>
<feature type="domain" description="Wall-associated receptor kinase galacturonan-binding" evidence="10">
    <location>
        <begin position="35"/>
        <end position="99"/>
    </location>
</feature>
<feature type="transmembrane region" description="Helical" evidence="8">
    <location>
        <begin position="495"/>
        <end position="519"/>
    </location>
</feature>
<evidence type="ECO:0000256" key="2">
    <source>
        <dbReference type="ARBA" id="ARBA00012513"/>
    </source>
</evidence>
<keyword evidence="3 9" id="KW-0732">Signal</keyword>
<comment type="catalytic activity">
    <reaction evidence="6">
        <text>L-seryl-[protein] + ATP = O-phospho-L-seryl-[protein] + ADP + H(+)</text>
        <dbReference type="Rhea" id="RHEA:17989"/>
        <dbReference type="Rhea" id="RHEA-COMP:9863"/>
        <dbReference type="Rhea" id="RHEA-COMP:11604"/>
        <dbReference type="ChEBI" id="CHEBI:15378"/>
        <dbReference type="ChEBI" id="CHEBI:29999"/>
        <dbReference type="ChEBI" id="CHEBI:30616"/>
        <dbReference type="ChEBI" id="CHEBI:83421"/>
        <dbReference type="ChEBI" id="CHEBI:456216"/>
        <dbReference type="EC" id="2.7.11.1"/>
    </reaction>
</comment>
<dbReference type="EC" id="2.7.11.1" evidence="2"/>
<evidence type="ECO:0000313" key="12">
    <source>
        <dbReference type="EMBL" id="KAF9663998.1"/>
    </source>
</evidence>
<keyword evidence="13" id="KW-1185">Reference proteome</keyword>
<reference evidence="12 13" key="1">
    <citation type="submission" date="2020-10" db="EMBL/GenBank/DDBJ databases">
        <title>Plant Genome Project.</title>
        <authorList>
            <person name="Zhang R.-G."/>
        </authorList>
    </citation>
    <scope>NUCLEOTIDE SEQUENCE [LARGE SCALE GENOMIC DNA]</scope>
    <source>
        <strain evidence="12">FAFU-HL-1</strain>
        <tissue evidence="12">Leaf</tissue>
    </source>
</reference>
<feature type="signal peptide" evidence="9">
    <location>
        <begin position="1"/>
        <end position="27"/>
    </location>
</feature>
<dbReference type="GO" id="GO:0004674">
    <property type="term" value="F:protein serine/threonine kinase activity"/>
    <property type="evidence" value="ECO:0007669"/>
    <property type="project" value="UniProtKB-EC"/>
</dbReference>
<dbReference type="InterPro" id="IPR011009">
    <property type="entry name" value="Kinase-like_dom_sf"/>
</dbReference>
<comment type="caution">
    <text evidence="12">The sequence shown here is derived from an EMBL/GenBank/DDBJ whole genome shotgun (WGS) entry which is preliminary data.</text>
</comment>
<dbReference type="PANTHER" id="PTHR33138">
    <property type="entry name" value="OS01G0690200 PROTEIN"/>
    <property type="match status" value="1"/>
</dbReference>